<feature type="region of interest" description="Disordered" evidence="5">
    <location>
        <begin position="378"/>
        <end position="415"/>
    </location>
</feature>
<comment type="similarity">
    <text evidence="1">Belongs to the GDA1/CD39 NTPase family.</text>
</comment>
<keyword evidence="6" id="KW-0472">Membrane</keyword>
<feature type="active site" description="Proton acceptor" evidence="3">
    <location>
        <position position="265"/>
    </location>
</feature>
<feature type="compositionally biased region" description="Acidic residues" evidence="5">
    <location>
        <begin position="292"/>
        <end position="303"/>
    </location>
</feature>
<feature type="region of interest" description="Disordered" evidence="5">
    <location>
        <begin position="153"/>
        <end position="178"/>
    </location>
</feature>
<feature type="region of interest" description="Disordered" evidence="5">
    <location>
        <begin position="292"/>
        <end position="320"/>
    </location>
</feature>
<reference evidence="7" key="1">
    <citation type="submission" date="2023-06" db="EMBL/GenBank/DDBJ databases">
        <title>Survivors Of The Sea: Transcriptome response of Skeletonema marinoi to long-term dormancy.</title>
        <authorList>
            <person name="Pinder M.I.M."/>
            <person name="Kourtchenko O."/>
            <person name="Robertson E.K."/>
            <person name="Larsson T."/>
            <person name="Maumus F."/>
            <person name="Osuna-Cruz C.M."/>
            <person name="Vancaester E."/>
            <person name="Stenow R."/>
            <person name="Vandepoele K."/>
            <person name="Ploug H."/>
            <person name="Bruchert V."/>
            <person name="Godhe A."/>
            <person name="Topel M."/>
        </authorList>
    </citation>
    <scope>NUCLEOTIDE SEQUENCE</scope>
    <source>
        <strain evidence="7">R05AC</strain>
    </source>
</reference>
<dbReference type="GO" id="GO:0009134">
    <property type="term" value="P:nucleoside diphosphate catabolic process"/>
    <property type="evidence" value="ECO:0007669"/>
    <property type="project" value="TreeGrafter"/>
</dbReference>
<keyword evidence="4" id="KW-0067">ATP-binding</keyword>
<dbReference type="GO" id="GO:0017111">
    <property type="term" value="F:ribonucleoside triphosphate phosphatase activity"/>
    <property type="evidence" value="ECO:0007669"/>
    <property type="project" value="TreeGrafter"/>
</dbReference>
<dbReference type="GO" id="GO:0016020">
    <property type="term" value="C:membrane"/>
    <property type="evidence" value="ECO:0007669"/>
    <property type="project" value="TreeGrafter"/>
</dbReference>
<protein>
    <submittedName>
        <fullName evidence="7">GDA1/CD39 NTPase family protein</fullName>
        <ecNumber evidence="7">3.6.1.-</ecNumber>
    </submittedName>
</protein>
<sequence length="846" mass="95656">MKSCVAKDQERRDGQKSTDHDDAEVVTIQQRIRKRNNSSSIFHISTSILAFILLSSYLPLAMPSTSVDNSQTGATEQQQQSDDSILNSAKSPFRIVIDAGSTGSRLHIFEMVSTDVVSTLPEESSADSSTSSTTTTPRIECFRRGSSKAWTPLSAFAPSTHDENNKEQQQQQSDSNNESLNATHVAHHMLPLFDYASIIIPQQYHSTTPVRIAATAGMRLVSPNEQLMVYDALYEGLMEQQVPHGQFTFANLKREDVMTLDGEREAYFGAVAANYLRGVIDAELRVIVHPDDDDEEIDDDDDTSQQNKQQEVETGNENEKGMCTNKFKMCEQDAENIVFGPSPHYVSQQRHDVRAHGPLGALDMGGSSTQIVYRRNSIGNRENGGDHMTAKQRGTSSSDGNDDGESNEHDIPSHLNDDEFFSTSYLSYGADQFRERLWDLWVTEATKQRQDKADSNDEDASQPIIVNPCSFVGYENEYRGYLLRGTGDAILCAEQINRLIPHHDNVIDLEELFDENLEAAHKHMTSTEEQQIQEETKRKLVGGVEHPPIHGKFYGMSLYFFTLDCLRELSDPDHPIHLSWPTPSIEELTHALDGFCSRKWQGDLEEVQHEAHEHTRAEVLPHRCVEAVYMVTLLRDGFGFHPSSRDITFTQWVDGNEVEWSLGMSLSDSVMTQPYTESSEKYSKTQTERKLGFGSHDAFKSGEFTCYKTTERFRSLVKQENKLLELHRDEAREKELLEKIKDVPVEAPKDKEGNFLDTPKFLYDIGRANVTRHNPFLARDCFYNLPKHAKIGDSGEDTIRRLGSHRTSSSVIGQYAWKHKYTKPKYGSANGVEKFEDRGHLQVKGF</sequence>
<keyword evidence="4" id="KW-0547">Nucleotide-binding</keyword>
<dbReference type="InterPro" id="IPR000407">
    <property type="entry name" value="GDA1_CD39_NTPase"/>
</dbReference>
<organism evidence="7 8">
    <name type="scientific">Skeletonema marinoi</name>
    <dbReference type="NCBI Taxonomy" id="267567"/>
    <lineage>
        <taxon>Eukaryota</taxon>
        <taxon>Sar</taxon>
        <taxon>Stramenopiles</taxon>
        <taxon>Ochrophyta</taxon>
        <taxon>Bacillariophyta</taxon>
        <taxon>Coscinodiscophyceae</taxon>
        <taxon>Thalassiosirophycidae</taxon>
        <taxon>Thalassiosirales</taxon>
        <taxon>Skeletonemataceae</taxon>
        <taxon>Skeletonema</taxon>
        <taxon>Skeletonema marinoi-dohrnii complex</taxon>
    </lineage>
</organism>
<evidence type="ECO:0000256" key="5">
    <source>
        <dbReference type="SAM" id="MobiDB-lite"/>
    </source>
</evidence>
<feature type="compositionally biased region" description="Basic and acidic residues" evidence="5">
    <location>
        <begin position="406"/>
        <end position="415"/>
    </location>
</feature>
<feature type="compositionally biased region" description="Low complexity" evidence="5">
    <location>
        <begin position="167"/>
        <end position="178"/>
    </location>
</feature>
<feature type="compositionally biased region" description="Polar residues" evidence="5">
    <location>
        <begin position="304"/>
        <end position="315"/>
    </location>
</feature>
<feature type="binding site" evidence="4">
    <location>
        <begin position="366"/>
        <end position="370"/>
    </location>
    <ligand>
        <name>ATP</name>
        <dbReference type="ChEBI" id="CHEBI:30616"/>
    </ligand>
</feature>
<dbReference type="CDD" id="cd24003">
    <property type="entry name" value="ASKHA_NBD_GDA1_CD39_NTPase"/>
    <property type="match status" value="1"/>
</dbReference>
<evidence type="ECO:0000256" key="3">
    <source>
        <dbReference type="PIRSR" id="PIRSR600407-1"/>
    </source>
</evidence>
<dbReference type="GO" id="GO:0005524">
    <property type="term" value="F:ATP binding"/>
    <property type="evidence" value="ECO:0007669"/>
    <property type="project" value="UniProtKB-KW"/>
</dbReference>
<evidence type="ECO:0000256" key="4">
    <source>
        <dbReference type="PIRSR" id="PIRSR600407-2"/>
    </source>
</evidence>
<feature type="compositionally biased region" description="Basic and acidic residues" evidence="5">
    <location>
        <begin position="1"/>
        <end position="20"/>
    </location>
</feature>
<feature type="region of interest" description="Disordered" evidence="5">
    <location>
        <begin position="1"/>
        <end position="22"/>
    </location>
</feature>
<keyword evidence="8" id="KW-1185">Reference proteome</keyword>
<dbReference type="Gene3D" id="3.30.420.150">
    <property type="entry name" value="Exopolyphosphatase. Domain 2"/>
    <property type="match status" value="1"/>
</dbReference>
<feature type="transmembrane region" description="Helical" evidence="6">
    <location>
        <begin position="41"/>
        <end position="60"/>
    </location>
</feature>
<dbReference type="Pfam" id="PF01150">
    <property type="entry name" value="GDA1_CD39"/>
    <property type="match status" value="2"/>
</dbReference>
<feature type="region of interest" description="Disordered" evidence="5">
    <location>
        <begin position="65"/>
        <end position="87"/>
    </location>
</feature>
<keyword evidence="6" id="KW-0812">Transmembrane</keyword>
<accession>A0AAD9DJ94</accession>
<keyword evidence="6" id="KW-1133">Transmembrane helix</keyword>
<evidence type="ECO:0000256" key="1">
    <source>
        <dbReference type="ARBA" id="ARBA00009283"/>
    </source>
</evidence>
<dbReference type="Gene3D" id="3.30.420.40">
    <property type="match status" value="1"/>
</dbReference>
<dbReference type="EC" id="3.6.1.-" evidence="7"/>
<evidence type="ECO:0000313" key="8">
    <source>
        <dbReference type="Proteomes" id="UP001224775"/>
    </source>
</evidence>
<proteinExistence type="inferred from homology"/>
<gene>
    <name evidence="7" type="ORF">QTG54_001728</name>
</gene>
<evidence type="ECO:0000256" key="6">
    <source>
        <dbReference type="SAM" id="Phobius"/>
    </source>
</evidence>
<keyword evidence="2 7" id="KW-0378">Hydrolase</keyword>
<name>A0AAD9DJ94_9STRA</name>
<dbReference type="Proteomes" id="UP001224775">
    <property type="component" value="Unassembled WGS sequence"/>
</dbReference>
<evidence type="ECO:0000256" key="2">
    <source>
        <dbReference type="ARBA" id="ARBA00022801"/>
    </source>
</evidence>
<dbReference type="GO" id="GO:0004382">
    <property type="term" value="F:GDP phosphatase activity"/>
    <property type="evidence" value="ECO:0007669"/>
    <property type="project" value="TreeGrafter"/>
</dbReference>
<dbReference type="PANTHER" id="PTHR11782:SF83">
    <property type="entry name" value="GUANOSINE-DIPHOSPHATASE"/>
    <property type="match status" value="1"/>
</dbReference>
<comment type="caution">
    <text evidence="7">The sequence shown here is derived from an EMBL/GenBank/DDBJ whole genome shotgun (WGS) entry which is preliminary data.</text>
</comment>
<dbReference type="EMBL" id="JATAAI010000002">
    <property type="protein sequence ID" value="KAK1747765.1"/>
    <property type="molecule type" value="Genomic_DNA"/>
</dbReference>
<dbReference type="GO" id="GO:0045134">
    <property type="term" value="F:UDP phosphatase activity"/>
    <property type="evidence" value="ECO:0007669"/>
    <property type="project" value="TreeGrafter"/>
</dbReference>
<evidence type="ECO:0000313" key="7">
    <source>
        <dbReference type="EMBL" id="KAK1747765.1"/>
    </source>
</evidence>
<dbReference type="AlphaFoldDB" id="A0AAD9DJ94"/>
<dbReference type="PANTHER" id="PTHR11782">
    <property type="entry name" value="ADENOSINE/GUANOSINE DIPHOSPHATASE"/>
    <property type="match status" value="1"/>
</dbReference>